<dbReference type="OrthoDB" id="5298591at2"/>
<evidence type="ECO:0000313" key="1">
    <source>
        <dbReference type="EMBL" id="OBX63103.1"/>
    </source>
</evidence>
<dbReference type="AlphaFoldDB" id="A0A1B8Q2F6"/>
<proteinExistence type="predicted"/>
<evidence type="ECO:0000313" key="2">
    <source>
        <dbReference type="Proteomes" id="UP000092607"/>
    </source>
</evidence>
<dbReference type="Pfam" id="PF04315">
    <property type="entry name" value="EpmC"/>
    <property type="match status" value="1"/>
</dbReference>
<comment type="caution">
    <text evidence="1">The sequence shown here is derived from an EMBL/GenBank/DDBJ whole genome shotgun (WGS) entry which is preliminary data.</text>
</comment>
<protein>
    <submittedName>
        <fullName evidence="1">Uncharacterized protein</fullName>
    </submittedName>
</protein>
<sequence>MSTTDFSKLGLHAQTSLWQAFYDDKTIQACVADVCRFDETYRTLKRTWQTLSDDEHEQTDWLIALFNHLYQHSAMPTLLVRGKSEPEYFASKDGMPARIEFAHGFFQSALHEISHWCVAGATRRGLDDFGYWYCPDGRDEMTQRQFEKVEIKPQAIECLLSLALGRYFYVSADNLNADFDTSNSTFATDVYAQAHAYLQNPHAPSHPLSKDAERLIWVCLDMNMARQGVICKYHLPHKSI</sequence>
<organism evidence="1 2">
    <name type="scientific">Moraxella lacunata</name>
    <dbReference type="NCBI Taxonomy" id="477"/>
    <lineage>
        <taxon>Bacteria</taxon>
        <taxon>Pseudomonadati</taxon>
        <taxon>Pseudomonadota</taxon>
        <taxon>Gammaproteobacteria</taxon>
        <taxon>Moraxellales</taxon>
        <taxon>Moraxellaceae</taxon>
        <taxon>Moraxella</taxon>
    </lineage>
</organism>
<accession>A0A1B8Q2F6</accession>
<dbReference type="EMBL" id="LZMS01000054">
    <property type="protein sequence ID" value="OBX63103.1"/>
    <property type="molecule type" value="Genomic_DNA"/>
</dbReference>
<dbReference type="RefSeq" id="WP_065255255.1">
    <property type="nucleotide sequence ID" value="NZ_JARDJM010000011.1"/>
</dbReference>
<gene>
    <name evidence="1" type="ORF">A9309_06250</name>
</gene>
<reference evidence="1 2" key="1">
    <citation type="submission" date="2016-06" db="EMBL/GenBank/DDBJ databases">
        <title>Draft genome of Moraxella lacunata CCUG 57757A.</title>
        <authorList>
            <person name="Salva-Serra F."/>
            <person name="Engstrom-Jakobsson H."/>
            <person name="Thorell K."/>
            <person name="Gonzales-Siles L."/>
            <person name="Karlsson R."/>
            <person name="Boulund F."/>
            <person name="Engstrand L."/>
            <person name="Kristiansson E."/>
            <person name="Moore E."/>
        </authorList>
    </citation>
    <scope>NUCLEOTIDE SEQUENCE [LARGE SCALE GENOMIC DNA]</scope>
    <source>
        <strain evidence="1 2">CCUG 57757A</strain>
    </source>
</reference>
<name>A0A1B8Q2F6_MORLA</name>
<dbReference type="Proteomes" id="UP000092607">
    <property type="component" value="Unassembled WGS sequence"/>
</dbReference>
<dbReference type="InterPro" id="IPR007411">
    <property type="entry name" value="EpmC"/>
</dbReference>